<dbReference type="PANTHER" id="PTHR34129">
    <property type="entry name" value="BLR1139 PROTEIN"/>
    <property type="match status" value="1"/>
</dbReference>
<dbReference type="PANTHER" id="PTHR34129:SF1">
    <property type="entry name" value="DUF952 DOMAIN-CONTAINING PROTEIN"/>
    <property type="match status" value="1"/>
</dbReference>
<evidence type="ECO:0000313" key="1">
    <source>
        <dbReference type="EMBL" id="GAA2065703.1"/>
    </source>
</evidence>
<reference evidence="1 2" key="1">
    <citation type="journal article" date="2019" name="Int. J. Syst. Evol. Microbiol.">
        <title>The Global Catalogue of Microorganisms (GCM) 10K type strain sequencing project: providing services to taxonomists for standard genome sequencing and annotation.</title>
        <authorList>
            <consortium name="The Broad Institute Genomics Platform"/>
            <consortium name="The Broad Institute Genome Sequencing Center for Infectious Disease"/>
            <person name="Wu L."/>
            <person name="Ma J."/>
        </authorList>
    </citation>
    <scope>NUCLEOTIDE SEQUENCE [LARGE SCALE GENOMIC DNA]</scope>
    <source>
        <strain evidence="1 2">JCM 15478</strain>
    </source>
</reference>
<dbReference type="RefSeq" id="WP_344524648.1">
    <property type="nucleotide sequence ID" value="NZ_BAAAPE010000002.1"/>
</dbReference>
<accession>A0ABN2VLV4</accession>
<evidence type="ECO:0000313" key="2">
    <source>
        <dbReference type="Proteomes" id="UP001500016"/>
    </source>
</evidence>
<organism evidence="1 2">
    <name type="scientific">Streptomyces albiaxialis</name>
    <dbReference type="NCBI Taxonomy" id="329523"/>
    <lineage>
        <taxon>Bacteria</taxon>
        <taxon>Bacillati</taxon>
        <taxon>Actinomycetota</taxon>
        <taxon>Actinomycetes</taxon>
        <taxon>Kitasatosporales</taxon>
        <taxon>Streptomycetaceae</taxon>
        <taxon>Streptomyces</taxon>
    </lineage>
</organism>
<keyword evidence="2" id="KW-1185">Reference proteome</keyword>
<dbReference type="Gene3D" id="3.20.170.20">
    <property type="entry name" value="Protein of unknown function DUF952"/>
    <property type="match status" value="1"/>
</dbReference>
<proteinExistence type="predicted"/>
<name>A0ABN2VLV4_9ACTN</name>
<dbReference type="Proteomes" id="UP001500016">
    <property type="component" value="Unassembled WGS sequence"/>
</dbReference>
<gene>
    <name evidence="1" type="ORF">GCM10009801_11320</name>
</gene>
<sequence>MTELLHLTERALWEEAREAGTYEMSTKGRTLDEVGFIHSSLRHQLPRVARVLYGDEPDPSRLVVLVIDSNRLTVPVRYEPPVPGSEDLYPHIYGPLPVGAVVGVEDWRP</sequence>
<dbReference type="SUPFAM" id="SSF56399">
    <property type="entry name" value="ADP-ribosylation"/>
    <property type="match status" value="1"/>
</dbReference>
<comment type="caution">
    <text evidence="1">The sequence shown here is derived from an EMBL/GenBank/DDBJ whole genome shotgun (WGS) entry which is preliminary data.</text>
</comment>
<dbReference type="EMBL" id="BAAAPE010000002">
    <property type="protein sequence ID" value="GAA2065703.1"/>
    <property type="molecule type" value="Genomic_DNA"/>
</dbReference>
<dbReference type="InterPro" id="IPR009297">
    <property type="entry name" value="DUF952"/>
</dbReference>
<protein>
    <submittedName>
        <fullName evidence="1">DUF952 domain-containing protein</fullName>
    </submittedName>
</protein>
<dbReference type="Pfam" id="PF06108">
    <property type="entry name" value="DUF952"/>
    <property type="match status" value="1"/>
</dbReference>